<evidence type="ECO:0000313" key="9">
    <source>
        <dbReference type="Ensembl" id="ENSCMIP00000001818.1"/>
    </source>
</evidence>
<dbReference type="Proteomes" id="UP000314986">
    <property type="component" value="Unassembled WGS sequence"/>
</dbReference>
<protein>
    <submittedName>
        <fullName evidence="9">NACHT, LRR and PYD domains-containing protein 3-like</fullName>
    </submittedName>
</protein>
<dbReference type="Pfam" id="PF05729">
    <property type="entry name" value="NACHT"/>
    <property type="match status" value="1"/>
</dbReference>
<dbReference type="InterPro" id="IPR001611">
    <property type="entry name" value="Leu-rich_rpt"/>
</dbReference>
<reference evidence="9" key="5">
    <citation type="submission" date="2025-09" db="UniProtKB">
        <authorList>
            <consortium name="Ensembl"/>
        </authorList>
    </citation>
    <scope>IDENTIFICATION</scope>
</reference>
<evidence type="ECO:0000256" key="3">
    <source>
        <dbReference type="ARBA" id="ARBA00022614"/>
    </source>
</evidence>
<evidence type="ECO:0000256" key="6">
    <source>
        <dbReference type="ARBA" id="ARBA00022840"/>
    </source>
</evidence>
<keyword evidence="5" id="KW-0547">Nucleotide-binding</keyword>
<keyword evidence="4" id="KW-0677">Repeat</keyword>
<reference evidence="10" key="1">
    <citation type="journal article" date="2006" name="Science">
        <title>Ancient noncoding elements conserved in the human genome.</title>
        <authorList>
            <person name="Venkatesh B."/>
            <person name="Kirkness E.F."/>
            <person name="Loh Y.H."/>
            <person name="Halpern A.L."/>
            <person name="Lee A.P."/>
            <person name="Johnson J."/>
            <person name="Dandona N."/>
            <person name="Viswanathan L.D."/>
            <person name="Tay A."/>
            <person name="Venter J.C."/>
            <person name="Strausberg R.L."/>
            <person name="Brenner S."/>
        </authorList>
    </citation>
    <scope>NUCLEOTIDE SEQUENCE [LARGE SCALE GENOMIC DNA]</scope>
</reference>
<keyword evidence="2" id="KW-0963">Cytoplasm</keyword>
<keyword evidence="6" id="KW-0067">ATP-binding</keyword>
<dbReference type="InterPro" id="IPR007111">
    <property type="entry name" value="NACHT_NTPase"/>
</dbReference>
<reference evidence="10" key="2">
    <citation type="journal article" date="2007" name="PLoS Biol.">
        <title>Survey sequencing and comparative analysis of the elephant shark (Callorhinchus milii) genome.</title>
        <authorList>
            <person name="Venkatesh B."/>
            <person name="Kirkness E.F."/>
            <person name="Loh Y.H."/>
            <person name="Halpern A.L."/>
            <person name="Lee A.P."/>
            <person name="Johnson J."/>
            <person name="Dandona N."/>
            <person name="Viswanathan L.D."/>
            <person name="Tay A."/>
            <person name="Venter J.C."/>
            <person name="Strausberg R.L."/>
            <person name="Brenner S."/>
        </authorList>
    </citation>
    <scope>NUCLEOTIDE SEQUENCE [LARGE SCALE GENOMIC DNA]</scope>
</reference>
<feature type="domain" description="NACHT" evidence="8">
    <location>
        <begin position="92"/>
        <end position="233"/>
    </location>
</feature>
<dbReference type="PANTHER" id="PTHR24106">
    <property type="entry name" value="NACHT, LRR AND CARD DOMAINS-CONTAINING"/>
    <property type="match status" value="1"/>
</dbReference>
<dbReference type="Gene3D" id="3.40.50.300">
    <property type="entry name" value="P-loop containing nucleotide triphosphate hydrolases"/>
    <property type="match status" value="1"/>
</dbReference>
<dbReference type="GO" id="GO:0005737">
    <property type="term" value="C:cytoplasm"/>
    <property type="evidence" value="ECO:0007669"/>
    <property type="project" value="UniProtKB-SubCell"/>
</dbReference>
<dbReference type="AlphaFoldDB" id="A0A4W3GEQ0"/>
<evidence type="ECO:0000256" key="4">
    <source>
        <dbReference type="ARBA" id="ARBA00022737"/>
    </source>
</evidence>
<dbReference type="InterPro" id="IPR041267">
    <property type="entry name" value="NLRP_HD2"/>
</dbReference>
<sequence>MKVNTILVKEKEKTFKLVDRYTELTIISDLRGLKLVEHELVARGRDHENCREKLLQGELEKIRIDQLFHSSFSTGTFWSWIKSFFWTSEAGTSAVVSGVAGIGKTTMVQKIVYEWARGEIYPDFHFVFIFKCRDLNSLKCEINLKHLILDEYPHLRNVVGELWKHPDRLLFIFDGLDEFSGRIDFADNQRFTEPRHMCTNPEFWCEVSDILHGLIQKKLLKGCSVLVTSRPTALHLLEKAQVSVWAELLGFVGEEKKEYFQNCFESKNVGAAVYKYVEENKLLFTLCYNPSYCWILGLSLGPFFTQKKMKRKPIPKTVTQLFSYFIYNILKHHCIDVENTHNVMLKLGEMAFNGICHKKIVFNNEDLIKYGLKPSQFLSGFLMELVEKESSEHSVVYTFLHLTIQEFLAALAQFLSHNPNLNRYLNVDEIEDGRFEIFHRFLAGLSSPQAAHPLEEFVQKLNHQTTCSVIDWVKVKVEAKIRDTDTVAGKRKLLNTFHYLFESQNHGLARQTLGSMKSLTFGASSARKALRLTPIDCVVLSHTIGLCDTIKKLDLRNCYIQDEGLRRLVPELHKCQELWLLGNNLGDSGMKALSEALRNRECKIEKLRLQDNGLTDDCTKDLASALSTNHSLTELYLDNNKLGDLGVKRLSGALRKLECKIQKLDLGDNSLTNDSIEELASVLRTNSSLKGLNLDYNKLGDSGVKLLSTALSNSKCKIERLWLSNNSLTAKCTQDLASALSKSSSLTELYLNCNNLGDSGVEQLSEALRNRACKIEKLWLESNGLTGNGIKSLASALSTNRSLTELHLDCNKLKDSGIKQLSDALRKPECKLERLWLRDNRLTDDCTEDLVSALSTNHSLTELYLDNNNLGDSGMKRLSGALRKQECKLQKLELGHNNLTAKCTEDLASALSKNCSLTELHLHNNKLADSGVKRLFVALRDSGKIQQLWLQSNSLSDDCTNDLISFLRANSSLKILSLESNFFTDQSVQALCEVIETNRTNLKEIL</sequence>
<dbReference type="GeneTree" id="ENSGT00940000160873"/>
<evidence type="ECO:0000256" key="2">
    <source>
        <dbReference type="ARBA" id="ARBA00022490"/>
    </source>
</evidence>
<dbReference type="Ensembl" id="ENSCMIT00000001889.1">
    <property type="protein sequence ID" value="ENSCMIP00000001818.1"/>
    <property type="gene ID" value="ENSCMIG00000001134.1"/>
</dbReference>
<keyword evidence="10" id="KW-1185">Reference proteome</keyword>
<comment type="subcellular location">
    <subcellularLocation>
        <location evidence="1">Cytoplasm</location>
    </subcellularLocation>
</comment>
<dbReference type="SUPFAM" id="SSF52047">
    <property type="entry name" value="RNI-like"/>
    <property type="match status" value="2"/>
</dbReference>
<dbReference type="Pfam" id="PF13516">
    <property type="entry name" value="LRR_6"/>
    <property type="match status" value="7"/>
</dbReference>
<dbReference type="SUPFAM" id="SSF52540">
    <property type="entry name" value="P-loop containing nucleoside triphosphate hydrolases"/>
    <property type="match status" value="1"/>
</dbReference>
<dbReference type="SMART" id="SM00368">
    <property type="entry name" value="LRR_RI"/>
    <property type="match status" value="16"/>
</dbReference>
<evidence type="ECO:0000259" key="8">
    <source>
        <dbReference type="PROSITE" id="PS50837"/>
    </source>
</evidence>
<proteinExistence type="predicted"/>
<dbReference type="InterPro" id="IPR032675">
    <property type="entry name" value="LRR_dom_sf"/>
</dbReference>
<dbReference type="STRING" id="7868.ENSCMIP00000001818"/>
<reference evidence="9" key="4">
    <citation type="submission" date="2025-08" db="UniProtKB">
        <authorList>
            <consortium name="Ensembl"/>
        </authorList>
    </citation>
    <scope>IDENTIFICATION</scope>
</reference>
<dbReference type="Gene3D" id="3.80.10.10">
    <property type="entry name" value="Ribonuclease Inhibitor"/>
    <property type="match status" value="2"/>
</dbReference>
<feature type="coiled-coil region" evidence="7">
    <location>
        <begin position="875"/>
        <end position="902"/>
    </location>
</feature>
<keyword evidence="7" id="KW-0175">Coiled coil</keyword>
<evidence type="ECO:0000256" key="1">
    <source>
        <dbReference type="ARBA" id="ARBA00004496"/>
    </source>
</evidence>
<dbReference type="InterPro" id="IPR006553">
    <property type="entry name" value="Leu-rich_rpt_Cys-con_subtyp"/>
</dbReference>
<evidence type="ECO:0000256" key="7">
    <source>
        <dbReference type="SAM" id="Coils"/>
    </source>
</evidence>
<dbReference type="PROSITE" id="PS50837">
    <property type="entry name" value="NACHT"/>
    <property type="match status" value="1"/>
</dbReference>
<dbReference type="InParanoid" id="A0A4W3GEQ0"/>
<evidence type="ECO:0000256" key="5">
    <source>
        <dbReference type="ARBA" id="ARBA00022741"/>
    </source>
</evidence>
<dbReference type="InterPro" id="IPR027417">
    <property type="entry name" value="P-loop_NTPase"/>
</dbReference>
<name>A0A4W3GEQ0_CALMI</name>
<accession>A0A4W3GEQ0</accession>
<reference evidence="10" key="3">
    <citation type="journal article" date="2014" name="Nature">
        <title>Elephant shark genome provides unique insights into gnathostome evolution.</title>
        <authorList>
            <consortium name="International Elephant Shark Genome Sequencing Consortium"/>
            <person name="Venkatesh B."/>
            <person name="Lee A.P."/>
            <person name="Ravi V."/>
            <person name="Maurya A.K."/>
            <person name="Lian M.M."/>
            <person name="Swann J.B."/>
            <person name="Ohta Y."/>
            <person name="Flajnik M.F."/>
            <person name="Sutoh Y."/>
            <person name="Kasahara M."/>
            <person name="Hoon S."/>
            <person name="Gangu V."/>
            <person name="Roy S.W."/>
            <person name="Irimia M."/>
            <person name="Korzh V."/>
            <person name="Kondrychyn I."/>
            <person name="Lim Z.W."/>
            <person name="Tay B.H."/>
            <person name="Tohari S."/>
            <person name="Kong K.W."/>
            <person name="Ho S."/>
            <person name="Lorente-Galdos B."/>
            <person name="Quilez J."/>
            <person name="Marques-Bonet T."/>
            <person name="Raney B.J."/>
            <person name="Ingham P.W."/>
            <person name="Tay A."/>
            <person name="Hillier L.W."/>
            <person name="Minx P."/>
            <person name="Boehm T."/>
            <person name="Wilson R.K."/>
            <person name="Brenner S."/>
            <person name="Warren W.C."/>
        </authorList>
    </citation>
    <scope>NUCLEOTIDE SEQUENCE [LARGE SCALE GENOMIC DNA]</scope>
</reference>
<dbReference type="Pfam" id="PF17779">
    <property type="entry name" value="WHD_NOD2"/>
    <property type="match status" value="1"/>
</dbReference>
<dbReference type="InterPro" id="IPR041075">
    <property type="entry name" value="NOD1/2_WH"/>
</dbReference>
<dbReference type="InterPro" id="IPR051261">
    <property type="entry name" value="NLR"/>
</dbReference>
<dbReference type="CDD" id="cd00116">
    <property type="entry name" value="LRR_RI"/>
    <property type="match status" value="1"/>
</dbReference>
<organism evidence="9 10">
    <name type="scientific">Callorhinchus milii</name>
    <name type="common">Ghost shark</name>
    <dbReference type="NCBI Taxonomy" id="7868"/>
    <lineage>
        <taxon>Eukaryota</taxon>
        <taxon>Metazoa</taxon>
        <taxon>Chordata</taxon>
        <taxon>Craniata</taxon>
        <taxon>Vertebrata</taxon>
        <taxon>Chondrichthyes</taxon>
        <taxon>Holocephali</taxon>
        <taxon>Chimaeriformes</taxon>
        <taxon>Callorhinchidae</taxon>
        <taxon>Callorhinchus</taxon>
    </lineage>
</organism>
<dbReference type="OMA" id="NIYECAN"/>
<evidence type="ECO:0000313" key="10">
    <source>
        <dbReference type="Proteomes" id="UP000314986"/>
    </source>
</evidence>
<dbReference type="Pfam" id="PF17776">
    <property type="entry name" value="NLRC4_HD2"/>
    <property type="match status" value="1"/>
</dbReference>
<dbReference type="SMART" id="SM00367">
    <property type="entry name" value="LRR_CC"/>
    <property type="match status" value="4"/>
</dbReference>
<dbReference type="GO" id="GO:0005524">
    <property type="term" value="F:ATP binding"/>
    <property type="evidence" value="ECO:0007669"/>
    <property type="project" value="UniProtKB-KW"/>
</dbReference>
<keyword evidence="3" id="KW-0433">Leucine-rich repeat</keyword>